<gene>
    <name evidence="1" type="ORF">IW261DRAFT_1478966</name>
</gene>
<dbReference type="Proteomes" id="UP001175227">
    <property type="component" value="Unassembled WGS sequence"/>
</dbReference>
<keyword evidence="2" id="KW-1185">Reference proteome</keyword>
<evidence type="ECO:0008006" key="3">
    <source>
        <dbReference type="Google" id="ProtNLM"/>
    </source>
</evidence>
<proteinExistence type="predicted"/>
<dbReference type="EMBL" id="JAUEPR010000011">
    <property type="protein sequence ID" value="KAK0479756.1"/>
    <property type="molecule type" value="Genomic_DNA"/>
</dbReference>
<evidence type="ECO:0000313" key="2">
    <source>
        <dbReference type="Proteomes" id="UP001175227"/>
    </source>
</evidence>
<organism evidence="1 2">
    <name type="scientific">Armillaria novae-zelandiae</name>
    <dbReference type="NCBI Taxonomy" id="153914"/>
    <lineage>
        <taxon>Eukaryota</taxon>
        <taxon>Fungi</taxon>
        <taxon>Dikarya</taxon>
        <taxon>Basidiomycota</taxon>
        <taxon>Agaricomycotina</taxon>
        <taxon>Agaricomycetes</taxon>
        <taxon>Agaricomycetidae</taxon>
        <taxon>Agaricales</taxon>
        <taxon>Marasmiineae</taxon>
        <taxon>Physalacriaceae</taxon>
        <taxon>Armillaria</taxon>
    </lineage>
</organism>
<accession>A0AA39TCD9</accession>
<name>A0AA39TCD9_9AGAR</name>
<reference evidence="1" key="1">
    <citation type="submission" date="2023-06" db="EMBL/GenBank/DDBJ databases">
        <authorList>
            <consortium name="Lawrence Berkeley National Laboratory"/>
            <person name="Ahrendt S."/>
            <person name="Sahu N."/>
            <person name="Indic B."/>
            <person name="Wong-Bajracharya J."/>
            <person name="Merenyi Z."/>
            <person name="Ke H.-M."/>
            <person name="Monk M."/>
            <person name="Kocsube S."/>
            <person name="Drula E."/>
            <person name="Lipzen A."/>
            <person name="Balint B."/>
            <person name="Henrissat B."/>
            <person name="Andreopoulos B."/>
            <person name="Martin F.M."/>
            <person name="Harder C.B."/>
            <person name="Rigling D."/>
            <person name="Ford K.L."/>
            <person name="Foster G.D."/>
            <person name="Pangilinan J."/>
            <person name="Papanicolaou A."/>
            <person name="Barry K."/>
            <person name="LaButti K."/>
            <person name="Viragh M."/>
            <person name="Koriabine M."/>
            <person name="Yan M."/>
            <person name="Riley R."/>
            <person name="Champramary S."/>
            <person name="Plett K.L."/>
            <person name="Tsai I.J."/>
            <person name="Slot J."/>
            <person name="Sipos G."/>
            <person name="Plett J."/>
            <person name="Nagy L.G."/>
            <person name="Grigoriev I.V."/>
        </authorList>
    </citation>
    <scope>NUCLEOTIDE SEQUENCE</scope>
    <source>
        <strain evidence="1">ICMP 16352</strain>
    </source>
</reference>
<comment type="caution">
    <text evidence="1">The sequence shown here is derived from an EMBL/GenBank/DDBJ whole genome shotgun (WGS) entry which is preliminary data.</text>
</comment>
<sequence length="111" mass="12585">MNIDANPSLTIADAPFNDPTDNVDLVIRTADQVDFFVLSVLLLLRSPSSFFRYALQDDNGYTEERDGLPVLRVKEDSATFRFILLLYYPYTTPEVENSDQLLVVAETLDYG</sequence>
<evidence type="ECO:0000313" key="1">
    <source>
        <dbReference type="EMBL" id="KAK0479756.1"/>
    </source>
</evidence>
<dbReference type="AlphaFoldDB" id="A0AA39TCD9"/>
<protein>
    <recommendedName>
        <fullName evidence="3">BTB domain-containing protein</fullName>
    </recommendedName>
</protein>